<keyword evidence="1" id="KW-0347">Helicase</keyword>
<keyword evidence="1" id="KW-0547">Nucleotide-binding</keyword>
<proteinExistence type="predicted"/>
<dbReference type="OrthoDB" id="9795838at2"/>
<reference evidence="2" key="1">
    <citation type="submission" date="2019-03" db="EMBL/GenBank/DDBJ databases">
        <title>Aquabacterium pictum sp.nov., the first bacteriochlorophyll a-containing freshwater bacterium in the genus Aquabacterium of the class Betaproteobacteria.</title>
        <authorList>
            <person name="Hirose S."/>
            <person name="Tank M."/>
            <person name="Hara E."/>
            <person name="Tamaki H."/>
            <person name="Takaichi S."/>
            <person name="Haruta S."/>
            <person name="Hanada S."/>
        </authorList>
    </citation>
    <scope>NUCLEOTIDE SEQUENCE [LARGE SCALE GENOMIC DNA]</scope>
    <source>
        <strain evidence="2">W35</strain>
    </source>
</reference>
<gene>
    <name evidence="1" type="ORF">AQPW35_14130</name>
</gene>
<dbReference type="EMBL" id="BJCL01000003">
    <property type="protein sequence ID" value="GCL62332.1"/>
    <property type="molecule type" value="Genomic_DNA"/>
</dbReference>
<dbReference type="InterPro" id="IPR026336">
    <property type="entry name" value="PdeM-like"/>
</dbReference>
<name>A0A480AQH0_9BURK</name>
<protein>
    <submittedName>
        <fullName evidence="1">DEAD/DEAH box helicase</fullName>
    </submittedName>
</protein>
<dbReference type="AlphaFoldDB" id="A0A480AQH0"/>
<evidence type="ECO:0000313" key="2">
    <source>
        <dbReference type="Proteomes" id="UP000301751"/>
    </source>
</evidence>
<sequence>MSAAAVVGVQPAWFTAPGGGRLQLWPQKAAFDPDLGLLLVADAHLGKAVSFRRLGVPVPEATTAAALDRLDALLVATGARGIVFLGDLLHSARAHAAGTMATVAAWRARHPALELTLVRGNHDAHAGDPPPALGVQVVDGPLRLGPWALQHEPAAVPGAYALAGHVHPGVVLTGRGGDRLRLPCFHFGPAHGVLPAFGPFTGLHILPADAGVRQYAVAGEVVQALPGTAGGRAGGPP</sequence>
<comment type="caution">
    <text evidence="1">The sequence shown here is derived from an EMBL/GenBank/DDBJ whole genome shotgun (WGS) entry which is preliminary data.</text>
</comment>
<dbReference type="PANTHER" id="PTHR39323">
    <property type="entry name" value="BLR1149 PROTEIN"/>
    <property type="match status" value="1"/>
</dbReference>
<dbReference type="Proteomes" id="UP000301751">
    <property type="component" value="Unassembled WGS sequence"/>
</dbReference>
<dbReference type="NCBIfam" id="TIGR04123">
    <property type="entry name" value="P_estr_lig_assc"/>
    <property type="match status" value="1"/>
</dbReference>
<organism evidence="1 2">
    <name type="scientific">Pseudaquabacterium pictum</name>
    <dbReference type="NCBI Taxonomy" id="2315236"/>
    <lineage>
        <taxon>Bacteria</taxon>
        <taxon>Pseudomonadati</taxon>
        <taxon>Pseudomonadota</taxon>
        <taxon>Betaproteobacteria</taxon>
        <taxon>Burkholderiales</taxon>
        <taxon>Sphaerotilaceae</taxon>
        <taxon>Pseudaquabacterium</taxon>
    </lineage>
</organism>
<keyword evidence="1" id="KW-0067">ATP-binding</keyword>
<dbReference type="InterPro" id="IPR029052">
    <property type="entry name" value="Metallo-depent_PP-like"/>
</dbReference>
<dbReference type="PANTHER" id="PTHR39323:SF1">
    <property type="entry name" value="BLR1149 PROTEIN"/>
    <property type="match status" value="1"/>
</dbReference>
<dbReference type="SUPFAM" id="SSF56300">
    <property type="entry name" value="Metallo-dependent phosphatases"/>
    <property type="match status" value="1"/>
</dbReference>
<evidence type="ECO:0000313" key="1">
    <source>
        <dbReference type="EMBL" id="GCL62332.1"/>
    </source>
</evidence>
<dbReference type="Gene3D" id="3.60.21.10">
    <property type="match status" value="1"/>
</dbReference>
<dbReference type="RefSeq" id="WP_137732098.1">
    <property type="nucleotide sequence ID" value="NZ_BJCL01000003.1"/>
</dbReference>
<accession>A0A480AQH0</accession>
<dbReference type="GO" id="GO:0004386">
    <property type="term" value="F:helicase activity"/>
    <property type="evidence" value="ECO:0007669"/>
    <property type="project" value="UniProtKB-KW"/>
</dbReference>
<keyword evidence="2" id="KW-1185">Reference proteome</keyword>
<keyword evidence="1" id="KW-0378">Hydrolase</keyword>